<feature type="domain" description="Peptidase S33 tripeptidyl aminopeptidase-like C-terminal" evidence="6">
    <location>
        <begin position="433"/>
        <end position="533"/>
    </location>
</feature>
<evidence type="ECO:0000256" key="2">
    <source>
        <dbReference type="ARBA" id="ARBA00022729"/>
    </source>
</evidence>
<evidence type="ECO:0000256" key="1">
    <source>
        <dbReference type="ARBA" id="ARBA00010088"/>
    </source>
</evidence>
<comment type="similarity">
    <text evidence="1">Belongs to the peptidase S33 family.</text>
</comment>
<keyword evidence="2" id="KW-0732">Signal</keyword>
<dbReference type="Pfam" id="PF08386">
    <property type="entry name" value="Abhydrolase_4"/>
    <property type="match status" value="1"/>
</dbReference>
<dbReference type="PANTHER" id="PTHR43248">
    <property type="entry name" value="2-SUCCINYL-6-HYDROXY-2,4-CYCLOHEXADIENE-1-CARBOXYLATE SYNTHASE"/>
    <property type="match status" value="1"/>
</dbReference>
<sequence length="534" mass="56714">MSAPELYEYPAGDDAEPIRRKPWKRWVLVVGVVLVIIGLVVSLTGVWQLFQPGNARPTEVELELPAQPVGGAFGEQTPKWADCGDGFQCADVHAPLNWDELEGDTIQLRLVKQPATGGTPLGTLFVNPGGPGASGASYVRDSIDYAVGEPLQREFDVIGWDPRGVGASTPVTCLDAAGMDEYLFGASDSAAKRGSDEWIAEGVDASRQFGEACLEQTGELLGHVDTVSTVRDLDMLRQIVGDAKLNYLGYSYGTHIGARYAEMFPAQVGRLVLDGVLDPTASEADVIREQTLGFEAALRTYVTACLGAQDCPLSGSVDDAMAQIGALLDDVKEAELTGTDGRTLTASTLLTAIITPLYSESNWGYLNTLFETVAAGEADVAFALADSYYSRMDGQYLDNSTEAFQAINCLDYPNAIEAERMRTEAAELAELAPTIGKFQGYGDVSCAGWPVKGAAERAPVRAAGADPILVIGTTGDPATPYKWAESLAGQLESGVLVTFEGEGHTAYGKNSCVNGIVEQYFIASEVPKSGVTCS</sequence>
<dbReference type="Pfam" id="PF00561">
    <property type="entry name" value="Abhydrolase_1"/>
    <property type="match status" value="1"/>
</dbReference>
<reference evidence="8" key="1">
    <citation type="journal article" date="2019" name="Int. J. Syst. Evol. Microbiol.">
        <title>The Global Catalogue of Microorganisms (GCM) 10K type strain sequencing project: providing services to taxonomists for standard genome sequencing and annotation.</title>
        <authorList>
            <consortium name="The Broad Institute Genomics Platform"/>
            <consortium name="The Broad Institute Genome Sequencing Center for Infectious Disease"/>
            <person name="Wu L."/>
            <person name="Ma J."/>
        </authorList>
    </citation>
    <scope>NUCLEOTIDE SEQUENCE [LARGE SCALE GENOMIC DNA]</scope>
    <source>
        <strain evidence="8">CCUG 50213</strain>
    </source>
</reference>
<dbReference type="PANTHER" id="PTHR43248:SF29">
    <property type="entry name" value="TRIPEPTIDYL AMINOPEPTIDASE"/>
    <property type="match status" value="1"/>
</dbReference>
<dbReference type="InterPro" id="IPR029058">
    <property type="entry name" value="AB_hydrolase_fold"/>
</dbReference>
<proteinExistence type="inferred from homology"/>
<evidence type="ECO:0000259" key="6">
    <source>
        <dbReference type="Pfam" id="PF08386"/>
    </source>
</evidence>
<keyword evidence="4" id="KW-0812">Transmembrane</keyword>
<evidence type="ECO:0000313" key="7">
    <source>
        <dbReference type="EMBL" id="MFD1203224.1"/>
    </source>
</evidence>
<keyword evidence="8" id="KW-1185">Reference proteome</keyword>
<name>A0ABW3TU86_9MICO</name>
<gene>
    <name evidence="7" type="ORF">ACFQ3U_15110</name>
</gene>
<feature type="domain" description="AB hydrolase-1" evidence="5">
    <location>
        <begin position="123"/>
        <end position="315"/>
    </location>
</feature>
<dbReference type="InterPro" id="IPR000073">
    <property type="entry name" value="AB_hydrolase_1"/>
</dbReference>
<dbReference type="SUPFAM" id="SSF53474">
    <property type="entry name" value="alpha/beta-Hydrolases"/>
    <property type="match status" value="1"/>
</dbReference>
<dbReference type="InterPro" id="IPR051601">
    <property type="entry name" value="Serine_prot/Carboxylest_S33"/>
</dbReference>
<evidence type="ECO:0000313" key="8">
    <source>
        <dbReference type="Proteomes" id="UP001597181"/>
    </source>
</evidence>
<organism evidence="7 8">
    <name type="scientific">Leucobacter albus</name>
    <dbReference type="NCBI Taxonomy" id="272210"/>
    <lineage>
        <taxon>Bacteria</taxon>
        <taxon>Bacillati</taxon>
        <taxon>Actinomycetota</taxon>
        <taxon>Actinomycetes</taxon>
        <taxon>Micrococcales</taxon>
        <taxon>Microbacteriaceae</taxon>
        <taxon>Leucobacter</taxon>
    </lineage>
</organism>
<dbReference type="Gene3D" id="3.40.50.1820">
    <property type="entry name" value="alpha/beta hydrolase"/>
    <property type="match status" value="1"/>
</dbReference>
<dbReference type="Proteomes" id="UP001597181">
    <property type="component" value="Unassembled WGS sequence"/>
</dbReference>
<dbReference type="GO" id="GO:0016787">
    <property type="term" value="F:hydrolase activity"/>
    <property type="evidence" value="ECO:0007669"/>
    <property type="project" value="UniProtKB-KW"/>
</dbReference>
<feature type="transmembrane region" description="Helical" evidence="4">
    <location>
        <begin position="26"/>
        <end position="50"/>
    </location>
</feature>
<keyword evidence="4" id="KW-1133">Transmembrane helix</keyword>
<evidence type="ECO:0000256" key="3">
    <source>
        <dbReference type="ARBA" id="ARBA00022801"/>
    </source>
</evidence>
<evidence type="ECO:0000259" key="5">
    <source>
        <dbReference type="Pfam" id="PF00561"/>
    </source>
</evidence>
<accession>A0ABW3TU86</accession>
<dbReference type="InterPro" id="IPR013595">
    <property type="entry name" value="Pept_S33_TAP-like_C"/>
</dbReference>
<dbReference type="RefSeq" id="WP_343962085.1">
    <property type="nucleotide sequence ID" value="NZ_BAAAKZ010000014.1"/>
</dbReference>
<keyword evidence="4" id="KW-0472">Membrane</keyword>
<keyword evidence="3 7" id="KW-0378">Hydrolase</keyword>
<protein>
    <submittedName>
        <fullName evidence="7">Alpha/beta hydrolase</fullName>
    </submittedName>
</protein>
<evidence type="ECO:0000256" key="4">
    <source>
        <dbReference type="SAM" id="Phobius"/>
    </source>
</evidence>
<dbReference type="EMBL" id="JBHTLY010000010">
    <property type="protein sequence ID" value="MFD1203224.1"/>
    <property type="molecule type" value="Genomic_DNA"/>
</dbReference>
<comment type="caution">
    <text evidence="7">The sequence shown here is derived from an EMBL/GenBank/DDBJ whole genome shotgun (WGS) entry which is preliminary data.</text>
</comment>